<dbReference type="GO" id="GO:0003677">
    <property type="term" value="F:DNA binding"/>
    <property type="evidence" value="ECO:0007669"/>
    <property type="project" value="UniProtKB-UniRule"/>
</dbReference>
<dbReference type="PROSITE" id="PS51898">
    <property type="entry name" value="TYR_RECOMBINASE"/>
    <property type="match status" value="1"/>
</dbReference>
<dbReference type="SUPFAM" id="SSF56349">
    <property type="entry name" value="DNA breaking-rejoining enzymes"/>
    <property type="match status" value="1"/>
</dbReference>
<dbReference type="AlphaFoldDB" id="A0A7W6KF70"/>
<name>A0A7W6KF70_9HYPH</name>
<dbReference type="InterPro" id="IPR010998">
    <property type="entry name" value="Integrase_recombinase_N"/>
</dbReference>
<comment type="caution">
    <text evidence="8">The sequence shown here is derived from an EMBL/GenBank/DDBJ whole genome shotgun (WGS) entry which is preliminary data.</text>
</comment>
<feature type="domain" description="Core-binding (CB)" evidence="7">
    <location>
        <begin position="267"/>
        <end position="359"/>
    </location>
</feature>
<keyword evidence="9" id="KW-1185">Reference proteome</keyword>
<dbReference type="PANTHER" id="PTHR30349">
    <property type="entry name" value="PHAGE INTEGRASE-RELATED"/>
    <property type="match status" value="1"/>
</dbReference>
<protein>
    <submittedName>
        <fullName evidence="8">Integrase</fullName>
    </submittedName>
</protein>
<evidence type="ECO:0000313" key="9">
    <source>
        <dbReference type="Proteomes" id="UP000530571"/>
    </source>
</evidence>
<evidence type="ECO:0000259" key="7">
    <source>
        <dbReference type="PROSITE" id="PS51900"/>
    </source>
</evidence>
<dbReference type="InterPro" id="IPR050090">
    <property type="entry name" value="Tyrosine_recombinase_XerCD"/>
</dbReference>
<dbReference type="InterPro" id="IPR013762">
    <property type="entry name" value="Integrase-like_cat_sf"/>
</dbReference>
<keyword evidence="4" id="KW-0233">DNA recombination</keyword>
<gene>
    <name evidence="8" type="ORF">GGR30_000001</name>
</gene>
<dbReference type="Pfam" id="PF20172">
    <property type="entry name" value="DUF6538"/>
    <property type="match status" value="1"/>
</dbReference>
<feature type="domain" description="Tyr recombinase" evidence="6">
    <location>
        <begin position="386"/>
        <end position="477"/>
    </location>
</feature>
<dbReference type="GO" id="GO:0006310">
    <property type="term" value="P:DNA recombination"/>
    <property type="evidence" value="ECO:0007669"/>
    <property type="project" value="UniProtKB-KW"/>
</dbReference>
<dbReference type="InterPro" id="IPR011010">
    <property type="entry name" value="DNA_brk_join_enz"/>
</dbReference>
<evidence type="ECO:0000256" key="4">
    <source>
        <dbReference type="ARBA" id="ARBA00023172"/>
    </source>
</evidence>
<comment type="similarity">
    <text evidence="1">Belongs to the 'phage' integrase family.</text>
</comment>
<keyword evidence="3 5" id="KW-0238">DNA-binding</keyword>
<dbReference type="Proteomes" id="UP000530571">
    <property type="component" value="Unassembled WGS sequence"/>
</dbReference>
<dbReference type="EMBL" id="JACIDZ010000001">
    <property type="protein sequence ID" value="MBB4120106.1"/>
    <property type="molecule type" value="Genomic_DNA"/>
</dbReference>
<dbReference type="InterPro" id="IPR002104">
    <property type="entry name" value="Integrase_catalytic"/>
</dbReference>
<dbReference type="PROSITE" id="PS51900">
    <property type="entry name" value="CB"/>
    <property type="match status" value="1"/>
</dbReference>
<organism evidence="8 9">
    <name type="scientific">Martelella radicis</name>
    <dbReference type="NCBI Taxonomy" id="1397476"/>
    <lineage>
        <taxon>Bacteria</taxon>
        <taxon>Pseudomonadati</taxon>
        <taxon>Pseudomonadota</taxon>
        <taxon>Alphaproteobacteria</taxon>
        <taxon>Hyphomicrobiales</taxon>
        <taxon>Aurantimonadaceae</taxon>
        <taxon>Martelella</taxon>
    </lineage>
</organism>
<dbReference type="InterPro" id="IPR046668">
    <property type="entry name" value="DUF6538"/>
</dbReference>
<reference evidence="8 9" key="1">
    <citation type="submission" date="2020-08" db="EMBL/GenBank/DDBJ databases">
        <title>Genomic Encyclopedia of Type Strains, Phase IV (KMG-IV): sequencing the most valuable type-strain genomes for metagenomic binning, comparative biology and taxonomic classification.</title>
        <authorList>
            <person name="Goeker M."/>
        </authorList>
    </citation>
    <scope>NUCLEOTIDE SEQUENCE [LARGE SCALE GENOMIC DNA]</scope>
    <source>
        <strain evidence="8 9">DSM 28101</strain>
    </source>
</reference>
<keyword evidence="2" id="KW-0229">DNA integration</keyword>
<dbReference type="Gene3D" id="1.10.443.10">
    <property type="entry name" value="Intergrase catalytic core"/>
    <property type="match status" value="1"/>
</dbReference>
<evidence type="ECO:0000313" key="8">
    <source>
        <dbReference type="EMBL" id="MBB4120106.1"/>
    </source>
</evidence>
<proteinExistence type="inferred from homology"/>
<evidence type="ECO:0000259" key="6">
    <source>
        <dbReference type="PROSITE" id="PS51898"/>
    </source>
</evidence>
<dbReference type="PANTHER" id="PTHR30349:SF41">
    <property type="entry name" value="INTEGRASE_RECOMBINASE PROTEIN MJ0367-RELATED"/>
    <property type="match status" value="1"/>
</dbReference>
<accession>A0A7W6KF70</accession>
<dbReference type="RefSeq" id="WP_183480833.1">
    <property type="nucleotide sequence ID" value="NZ_JACIDZ010000001.1"/>
</dbReference>
<evidence type="ECO:0000256" key="1">
    <source>
        <dbReference type="ARBA" id="ARBA00008857"/>
    </source>
</evidence>
<dbReference type="Gene3D" id="1.10.150.130">
    <property type="match status" value="1"/>
</dbReference>
<dbReference type="GO" id="GO:0015074">
    <property type="term" value="P:DNA integration"/>
    <property type="evidence" value="ECO:0007669"/>
    <property type="project" value="UniProtKB-KW"/>
</dbReference>
<evidence type="ECO:0000256" key="5">
    <source>
        <dbReference type="PROSITE-ProRule" id="PRU01248"/>
    </source>
</evidence>
<sequence length="477" mass="54147">MSGPWRHPKSGIFYFRRDTPSDLKRAKSRLKALGIKYRGEVHRSLQTRDPKEAQRRYPKVRDAVDSVWESWRQTLAGAPPTLTHTDMAAMVGEVTRRFVETHKATPEFTPPPLPLQVPPAHHFGQHTSAALEAVSEEERTDFLQFLKRFLAANDEQRNELSRKLLADYAKSGRFGYFLTDIAPALAEGLKQQVTPEAQAVKDEYGKPITAVDEAQLNLLMLSQLAEARGGLEQTLGLDYRELNQLEERLRALPPFEPGTRKAATKTTTFSDIIDEEEKRSRDKESLMASRRGKSAATLKKYRRIASEFAAYRHSEDATTITPGEVTRWMDHLFKAEPRPSRTTVRDKGAALQAICKWGQRQSSGQLYPTGLPLEHLNLPDKEEVNSAKRTYSLAQAQAILKASRNETKPERRWVPWLMAYSGMRVGEAAQLRPEDFEQIEGHWFVHIKAEGERTTKTHKGRWVPIHPAVIAEGVDCH</sequence>
<evidence type="ECO:0000256" key="3">
    <source>
        <dbReference type="ARBA" id="ARBA00023125"/>
    </source>
</evidence>
<evidence type="ECO:0000256" key="2">
    <source>
        <dbReference type="ARBA" id="ARBA00022908"/>
    </source>
</evidence>
<dbReference type="InterPro" id="IPR044068">
    <property type="entry name" value="CB"/>
</dbReference>